<dbReference type="AlphaFoldDB" id="X0TID8"/>
<comment type="caution">
    <text evidence="1">The sequence shown here is derived from an EMBL/GenBank/DDBJ whole genome shotgun (WGS) entry which is preliminary data.</text>
</comment>
<gene>
    <name evidence="1" type="ORF">S01H1_27002</name>
</gene>
<accession>X0TID8</accession>
<reference evidence="1" key="1">
    <citation type="journal article" date="2014" name="Front. Microbiol.">
        <title>High frequency of phylogenetically diverse reductive dehalogenase-homologous genes in deep subseafloor sedimentary metagenomes.</title>
        <authorList>
            <person name="Kawai M."/>
            <person name="Futagami T."/>
            <person name="Toyoda A."/>
            <person name="Takaki Y."/>
            <person name="Nishi S."/>
            <person name="Hori S."/>
            <person name="Arai W."/>
            <person name="Tsubouchi T."/>
            <person name="Morono Y."/>
            <person name="Uchiyama I."/>
            <person name="Ito T."/>
            <person name="Fujiyama A."/>
            <person name="Inagaki F."/>
            <person name="Takami H."/>
        </authorList>
    </citation>
    <scope>NUCLEOTIDE SEQUENCE</scope>
    <source>
        <strain evidence="1">Expedition CK06-06</strain>
    </source>
</reference>
<feature type="non-terminal residue" evidence="1">
    <location>
        <position position="1"/>
    </location>
</feature>
<dbReference type="EMBL" id="BARS01016405">
    <property type="protein sequence ID" value="GAF87016.1"/>
    <property type="molecule type" value="Genomic_DNA"/>
</dbReference>
<organism evidence="1">
    <name type="scientific">marine sediment metagenome</name>
    <dbReference type="NCBI Taxonomy" id="412755"/>
    <lineage>
        <taxon>unclassified sequences</taxon>
        <taxon>metagenomes</taxon>
        <taxon>ecological metagenomes</taxon>
    </lineage>
</organism>
<proteinExistence type="predicted"/>
<name>X0TID8_9ZZZZ</name>
<evidence type="ECO:0000313" key="1">
    <source>
        <dbReference type="EMBL" id="GAF87016.1"/>
    </source>
</evidence>
<protein>
    <submittedName>
        <fullName evidence="1">Uncharacterized protein</fullName>
    </submittedName>
</protein>
<sequence>AAENEQTIRSVLGEDYWANLRGIVRANDVTTRGFRVKGAADDTQTIVTRIFRSLIGPLSKPQRQLTAAQFARARLGARKALNMLSDPEAIRAISTAAKQGVSMESAAGIALFSRLGFWSEFGIIGDPASPEYQQAAQEIWQQLKEDTLEGSDEDETGN</sequence>